<evidence type="ECO:0000256" key="6">
    <source>
        <dbReference type="ARBA" id="ARBA00022989"/>
    </source>
</evidence>
<evidence type="ECO:0000256" key="7">
    <source>
        <dbReference type="ARBA" id="ARBA00023034"/>
    </source>
</evidence>
<dbReference type="PANTHER" id="PTHR19957">
    <property type="entry name" value="SYNTAXIN"/>
    <property type="match status" value="1"/>
</dbReference>
<reference evidence="12" key="1">
    <citation type="submission" date="2021-02" db="EMBL/GenBank/DDBJ databases">
        <authorList>
            <person name="Nowell W R."/>
        </authorList>
    </citation>
    <scope>NUCLEOTIDE SEQUENCE</scope>
</reference>
<dbReference type="EMBL" id="CAJNOI010000032">
    <property type="protein sequence ID" value="CAF0886070.1"/>
    <property type="molecule type" value="Genomic_DNA"/>
</dbReference>
<feature type="transmembrane region" description="Helical" evidence="10">
    <location>
        <begin position="651"/>
        <end position="673"/>
    </location>
</feature>
<feature type="transmembrane region" description="Helical" evidence="10">
    <location>
        <begin position="291"/>
        <end position="314"/>
    </location>
</feature>
<dbReference type="GO" id="GO:0006886">
    <property type="term" value="P:intracellular protein transport"/>
    <property type="evidence" value="ECO:0007669"/>
    <property type="project" value="InterPro"/>
</dbReference>
<keyword evidence="3" id="KW-0813">Transport</keyword>
<keyword evidence="6 10" id="KW-1133">Transmembrane helix</keyword>
<dbReference type="InterPro" id="IPR006012">
    <property type="entry name" value="Syntaxin/epimorphin_CS"/>
</dbReference>
<dbReference type="PROSITE" id="PS00914">
    <property type="entry name" value="SYNTAXIN"/>
    <property type="match status" value="1"/>
</dbReference>
<evidence type="ECO:0000256" key="4">
    <source>
        <dbReference type="ARBA" id="ARBA00022692"/>
    </source>
</evidence>
<organism evidence="12 15">
    <name type="scientific">Adineta steineri</name>
    <dbReference type="NCBI Taxonomy" id="433720"/>
    <lineage>
        <taxon>Eukaryota</taxon>
        <taxon>Metazoa</taxon>
        <taxon>Spiralia</taxon>
        <taxon>Gnathifera</taxon>
        <taxon>Rotifera</taxon>
        <taxon>Eurotatoria</taxon>
        <taxon>Bdelloidea</taxon>
        <taxon>Adinetida</taxon>
        <taxon>Adinetidae</taxon>
        <taxon>Adineta</taxon>
    </lineage>
</organism>
<dbReference type="InterPro" id="IPR000727">
    <property type="entry name" value="T_SNARE_dom"/>
</dbReference>
<dbReference type="GO" id="GO:0031201">
    <property type="term" value="C:SNARE complex"/>
    <property type="evidence" value="ECO:0007669"/>
    <property type="project" value="TreeGrafter"/>
</dbReference>
<evidence type="ECO:0000313" key="13">
    <source>
        <dbReference type="EMBL" id="CAF1159090.1"/>
    </source>
</evidence>
<evidence type="ECO:0000313" key="12">
    <source>
        <dbReference type="EMBL" id="CAF0886070.1"/>
    </source>
</evidence>
<comment type="similarity">
    <text evidence="2">Belongs to the syntaxin family.</text>
</comment>
<dbReference type="PROSITE" id="PS50192">
    <property type="entry name" value="T_SNARE"/>
    <property type="match status" value="1"/>
</dbReference>
<keyword evidence="9 10" id="KW-0472">Membrane</keyword>
<dbReference type="InterPro" id="IPR010989">
    <property type="entry name" value="SNARE"/>
</dbReference>
<evidence type="ECO:0000256" key="2">
    <source>
        <dbReference type="ARBA" id="ARBA00009063"/>
    </source>
</evidence>
<dbReference type="AlphaFoldDB" id="A0A813YLT9"/>
<evidence type="ECO:0000313" key="14">
    <source>
        <dbReference type="Proteomes" id="UP000663832"/>
    </source>
</evidence>
<evidence type="ECO:0000256" key="5">
    <source>
        <dbReference type="ARBA" id="ARBA00022927"/>
    </source>
</evidence>
<evidence type="ECO:0000313" key="15">
    <source>
        <dbReference type="Proteomes" id="UP000663877"/>
    </source>
</evidence>
<keyword evidence="8" id="KW-0175">Coiled coil</keyword>
<comment type="subcellular location">
    <subcellularLocation>
        <location evidence="1">Golgi apparatus membrane</location>
        <topology evidence="1">Single-pass type IV membrane protein</topology>
    </subcellularLocation>
</comment>
<keyword evidence="5" id="KW-0653">Protein transport</keyword>
<dbReference type="GO" id="GO:0048278">
    <property type="term" value="P:vesicle docking"/>
    <property type="evidence" value="ECO:0007669"/>
    <property type="project" value="TreeGrafter"/>
</dbReference>
<evidence type="ECO:0000256" key="3">
    <source>
        <dbReference type="ARBA" id="ARBA00022448"/>
    </source>
</evidence>
<dbReference type="CDD" id="cd15845">
    <property type="entry name" value="SNARE_syntaxin16"/>
    <property type="match status" value="1"/>
</dbReference>
<dbReference type="PANTHER" id="PTHR19957:SF83">
    <property type="entry name" value="SYNTAXIN-16"/>
    <property type="match status" value="1"/>
</dbReference>
<dbReference type="GO" id="GO:0000149">
    <property type="term" value="F:SNARE binding"/>
    <property type="evidence" value="ECO:0007669"/>
    <property type="project" value="TreeGrafter"/>
</dbReference>
<dbReference type="EMBL" id="CAJNOM010000159">
    <property type="protein sequence ID" value="CAF1159090.1"/>
    <property type="molecule type" value="Genomic_DNA"/>
</dbReference>
<dbReference type="GO" id="GO:0000139">
    <property type="term" value="C:Golgi membrane"/>
    <property type="evidence" value="ECO:0007669"/>
    <property type="project" value="UniProtKB-SubCell"/>
</dbReference>
<dbReference type="GO" id="GO:0006906">
    <property type="term" value="P:vesicle fusion"/>
    <property type="evidence" value="ECO:0007669"/>
    <property type="project" value="TreeGrafter"/>
</dbReference>
<dbReference type="Pfam" id="PF05739">
    <property type="entry name" value="SNARE"/>
    <property type="match status" value="1"/>
</dbReference>
<dbReference type="OrthoDB" id="10251371at2759"/>
<evidence type="ECO:0000256" key="10">
    <source>
        <dbReference type="SAM" id="Phobius"/>
    </source>
</evidence>
<dbReference type="GO" id="GO:0005484">
    <property type="term" value="F:SNAP receptor activity"/>
    <property type="evidence" value="ECO:0007669"/>
    <property type="project" value="InterPro"/>
</dbReference>
<dbReference type="InterPro" id="IPR045242">
    <property type="entry name" value="Syntaxin"/>
</dbReference>
<keyword evidence="4 10" id="KW-0812">Transmembrane</keyword>
<comment type="caution">
    <text evidence="12">The sequence shown here is derived from an EMBL/GenBank/DDBJ whole genome shotgun (WGS) entry which is preliminary data.</text>
</comment>
<evidence type="ECO:0000256" key="9">
    <source>
        <dbReference type="ARBA" id="ARBA00023136"/>
    </source>
</evidence>
<dbReference type="Gene3D" id="1.20.58.70">
    <property type="match status" value="1"/>
</dbReference>
<evidence type="ECO:0000256" key="1">
    <source>
        <dbReference type="ARBA" id="ARBA00004409"/>
    </source>
</evidence>
<dbReference type="Proteomes" id="UP000663877">
    <property type="component" value="Unassembled WGS sequence"/>
</dbReference>
<dbReference type="Proteomes" id="UP000663832">
    <property type="component" value="Unassembled WGS sequence"/>
</dbReference>
<keyword evidence="14" id="KW-1185">Reference proteome</keyword>
<evidence type="ECO:0000259" key="11">
    <source>
        <dbReference type="PROSITE" id="PS50192"/>
    </source>
</evidence>
<dbReference type="SMART" id="SM00397">
    <property type="entry name" value="t_SNARE"/>
    <property type="match status" value="1"/>
</dbReference>
<keyword evidence="7" id="KW-0333">Golgi apparatus</keyword>
<feature type="domain" description="T-SNARE coiled-coil homology" evidence="11">
    <location>
        <begin position="217"/>
        <end position="279"/>
    </location>
</feature>
<evidence type="ECO:0000256" key="8">
    <source>
        <dbReference type="ARBA" id="ARBA00023054"/>
    </source>
</evidence>
<accession>A0A813YLT9</accession>
<dbReference type="SUPFAM" id="SSF47661">
    <property type="entry name" value="t-snare proteins"/>
    <property type="match status" value="1"/>
</dbReference>
<sequence>MTSRNLTTNFLEFRNRATRDRNYHSEDKSNDDRTALIQNDDEEVVQFEKNNTPSWMDSQRRIQLQFDQVRSRMKKLQQLHDKHLTRPAFDENSSEEKEIESITKDITAMLNGCHTSVQQISAQANKSQTNAYDKRLSSNVVQATASALQDLTIKFRKCQSTYLHKLKSRKDNFNRIMPDLEIDMHSNPFGDQDDPDNNFDQISLTSEDQLQLTSQNVEFLEKRDKEIHEVLKSIEDINEIFRDVAALVSNQGTILDQIEYNIENTVVQLEQGNKHLTKAVQHKRRGLKFKLILIGVCLSVLFFIIFVAILPSIIQCDITNLNEFFSAVNQTSNYTVGYLSQANLDVVKRYLPANIQIQLFQDKSHMLVAIDNETIIAGITTGQLVQDLQSRYHVFTSSIVSPQAMLVAPDYDAKLAPYGLRNQSSNDLFNALNAAINGVQNDGTDETLVTLNQRQDLIRVYTCRQSTQIPVVNRNDTTGFLQDILFNTKKLLIGGIGPSDWGTHDGNYKDRNPIGFYPELLTKIVEKLGQLSGPDGNKYGEGLTIERTYYQDSGSLFSALLNGKIHATDVYTLVDVSYTGSGEDCTKENSTCRAEETCTENICTHAPRPRSLHFRTTCTTASRDTKFITKKFFGIKSIQPDAPRQTPKTRWIGFVLLFVTFFATVFLVLVILLRRKKNYRAQHTLQGGFGKFVRLQEESEPPMDGLDAFDDHIVQSPRDNTN</sequence>
<gene>
    <name evidence="12" type="ORF">BJG266_LOCUS9691</name>
    <name evidence="13" type="ORF">QVE165_LOCUS23451</name>
</gene>
<proteinExistence type="inferred from homology"/>
<protein>
    <recommendedName>
        <fullName evidence="11">t-SNARE coiled-coil homology domain-containing protein</fullName>
    </recommendedName>
</protein>
<name>A0A813YLT9_9BILA</name>